<dbReference type="InterPro" id="IPR013658">
    <property type="entry name" value="SGL"/>
</dbReference>
<proteinExistence type="predicted"/>
<keyword evidence="1" id="KW-0732">Signal</keyword>
<gene>
    <name evidence="3" type="ORF">EW142_12175</name>
</gene>
<comment type="caution">
    <text evidence="3">The sequence shown here is derived from an EMBL/GenBank/DDBJ whole genome shotgun (WGS) entry which is preliminary data.</text>
</comment>
<dbReference type="Proteomes" id="UP000291981">
    <property type="component" value="Unassembled WGS sequence"/>
</dbReference>
<dbReference type="AlphaFoldDB" id="A0A4Q8QAR9"/>
<feature type="chain" id="PRO_5020263353" description="SMP-30/Gluconolactonase/LRE-like region domain-containing protein" evidence="1">
    <location>
        <begin position="30"/>
        <end position="330"/>
    </location>
</feature>
<keyword evidence="4" id="KW-1185">Reference proteome</keyword>
<dbReference type="Gene3D" id="2.120.10.30">
    <property type="entry name" value="TolB, C-terminal domain"/>
    <property type="match status" value="1"/>
</dbReference>
<dbReference type="RefSeq" id="WP_130614215.1">
    <property type="nucleotide sequence ID" value="NZ_SGIU01000002.1"/>
</dbReference>
<name>A0A4Q8QAR9_9FLAO</name>
<evidence type="ECO:0000259" key="2">
    <source>
        <dbReference type="Pfam" id="PF08450"/>
    </source>
</evidence>
<dbReference type="Pfam" id="PF08450">
    <property type="entry name" value="SGL"/>
    <property type="match status" value="1"/>
</dbReference>
<reference evidence="3 4" key="1">
    <citation type="submission" date="2019-02" db="EMBL/GenBank/DDBJ databases">
        <title>Draft genome sequence of Muricauda sp. 176CP4-71.</title>
        <authorList>
            <person name="Park J.-S."/>
        </authorList>
    </citation>
    <scope>NUCLEOTIDE SEQUENCE [LARGE SCALE GENOMIC DNA]</scope>
    <source>
        <strain evidence="3 4">176CP4-71</strain>
    </source>
</reference>
<dbReference type="EMBL" id="SGIU01000002">
    <property type="protein sequence ID" value="TAI47422.1"/>
    <property type="molecule type" value="Genomic_DNA"/>
</dbReference>
<feature type="domain" description="SMP-30/Gluconolactonase/LRE-like region" evidence="2">
    <location>
        <begin position="46"/>
        <end position="211"/>
    </location>
</feature>
<dbReference type="SUPFAM" id="SSF63829">
    <property type="entry name" value="Calcium-dependent phosphotriesterase"/>
    <property type="match status" value="1"/>
</dbReference>
<dbReference type="InterPro" id="IPR011042">
    <property type="entry name" value="6-blade_b-propeller_TolB-like"/>
</dbReference>
<evidence type="ECO:0000313" key="4">
    <source>
        <dbReference type="Proteomes" id="UP000291981"/>
    </source>
</evidence>
<accession>A0A4Q8QAR9</accession>
<sequence>MASINRLTSKSLWHILLLLTLLLLTQSHAQSEFNSLELDVENDLIPEGIVIDAKSQTVFINSLRRNKIVCFDLDGNNPEDFISQNQYSYLPGFGMEIKGDTLFALGNSLSKTNNKSILLLMKSSTRKLIDSYNLDSPDLIYLNDLAVDSKGKIYITNSEGNTIYYLNRNEGQLAVFYQNDQIKYSNGICISPNGRFLYLASYTSGIRILDLETKELVNPPNAHKGIDGMKFYRNSLICMVNGRRDSSQNGVYQFHLNKDGNDIVGSEKIHEFFEASDIPTTFAIYRDTMYFIADSQLHNLNQETNEIIDVDKLKNYQLVKKRLSIKPKNN</sequence>
<feature type="signal peptide" evidence="1">
    <location>
        <begin position="1"/>
        <end position="29"/>
    </location>
</feature>
<protein>
    <recommendedName>
        <fullName evidence="2">SMP-30/Gluconolactonase/LRE-like region domain-containing protein</fullName>
    </recommendedName>
</protein>
<evidence type="ECO:0000256" key="1">
    <source>
        <dbReference type="SAM" id="SignalP"/>
    </source>
</evidence>
<dbReference type="OrthoDB" id="8584394at2"/>
<evidence type="ECO:0000313" key="3">
    <source>
        <dbReference type="EMBL" id="TAI47422.1"/>
    </source>
</evidence>
<organism evidence="3 4">
    <name type="scientific">Flagellimonas allohymeniacidonis</name>
    <dbReference type="NCBI Taxonomy" id="2517819"/>
    <lineage>
        <taxon>Bacteria</taxon>
        <taxon>Pseudomonadati</taxon>
        <taxon>Bacteroidota</taxon>
        <taxon>Flavobacteriia</taxon>
        <taxon>Flavobacteriales</taxon>
        <taxon>Flavobacteriaceae</taxon>
        <taxon>Flagellimonas</taxon>
    </lineage>
</organism>